<dbReference type="AlphaFoldDB" id="X1P479"/>
<evidence type="ECO:0000256" key="4">
    <source>
        <dbReference type="ARBA" id="ARBA00023002"/>
    </source>
</evidence>
<dbReference type="EMBL" id="BARV01031403">
    <property type="protein sequence ID" value="GAI37246.1"/>
    <property type="molecule type" value="Genomic_DNA"/>
</dbReference>
<comment type="caution">
    <text evidence="6">The sequence shown here is derived from an EMBL/GenBank/DDBJ whole genome shotgun (WGS) entry which is preliminary data.</text>
</comment>
<keyword evidence="2" id="KW-0285">Flavoprotein</keyword>
<name>X1P479_9ZZZZ</name>
<keyword evidence="3" id="KW-0288">FMN</keyword>
<evidence type="ECO:0000256" key="2">
    <source>
        <dbReference type="ARBA" id="ARBA00022630"/>
    </source>
</evidence>
<organism evidence="6">
    <name type="scientific">marine sediment metagenome</name>
    <dbReference type="NCBI Taxonomy" id="412755"/>
    <lineage>
        <taxon>unclassified sequences</taxon>
        <taxon>metagenomes</taxon>
        <taxon>ecological metagenomes</taxon>
    </lineage>
</organism>
<evidence type="ECO:0000259" key="5">
    <source>
        <dbReference type="Pfam" id="PF01207"/>
    </source>
</evidence>
<dbReference type="Pfam" id="PF01207">
    <property type="entry name" value="Dus"/>
    <property type="match status" value="1"/>
</dbReference>
<dbReference type="PANTHER" id="PTHR42917:SF2">
    <property type="entry name" value="2,4-DIENOYL-COA REDUCTASE [(2E)-ENOYL-COA-PRODUCING]"/>
    <property type="match status" value="1"/>
</dbReference>
<dbReference type="InterPro" id="IPR051793">
    <property type="entry name" value="NADH:flavin_oxidoreductase"/>
</dbReference>
<proteinExistence type="predicted"/>
<comment type="cofactor">
    <cofactor evidence="1">
        <name>FMN</name>
        <dbReference type="ChEBI" id="CHEBI:58210"/>
    </cofactor>
</comment>
<evidence type="ECO:0000313" key="6">
    <source>
        <dbReference type="EMBL" id="GAI37246.1"/>
    </source>
</evidence>
<gene>
    <name evidence="6" type="ORF">S06H3_49697</name>
</gene>
<dbReference type="GO" id="GO:0016491">
    <property type="term" value="F:oxidoreductase activity"/>
    <property type="evidence" value="ECO:0007669"/>
    <property type="project" value="UniProtKB-KW"/>
</dbReference>
<reference evidence="6" key="1">
    <citation type="journal article" date="2014" name="Front. Microbiol.">
        <title>High frequency of phylogenetically diverse reductive dehalogenase-homologous genes in deep subseafloor sedimentary metagenomes.</title>
        <authorList>
            <person name="Kawai M."/>
            <person name="Futagami T."/>
            <person name="Toyoda A."/>
            <person name="Takaki Y."/>
            <person name="Nishi S."/>
            <person name="Hori S."/>
            <person name="Arai W."/>
            <person name="Tsubouchi T."/>
            <person name="Morono Y."/>
            <person name="Uchiyama I."/>
            <person name="Ito T."/>
            <person name="Fujiyama A."/>
            <person name="Inagaki F."/>
            <person name="Takami H."/>
        </authorList>
    </citation>
    <scope>NUCLEOTIDE SEQUENCE</scope>
    <source>
        <strain evidence="6">Expedition CK06-06</strain>
    </source>
</reference>
<feature type="non-terminal residue" evidence="6">
    <location>
        <position position="1"/>
    </location>
</feature>
<protein>
    <recommendedName>
        <fullName evidence="5">DUS-like FMN-binding domain-containing protein</fullName>
    </recommendedName>
</protein>
<evidence type="ECO:0000256" key="1">
    <source>
        <dbReference type="ARBA" id="ARBA00001917"/>
    </source>
</evidence>
<dbReference type="PANTHER" id="PTHR42917">
    <property type="entry name" value="2,4-DIENOYL-COA REDUCTASE"/>
    <property type="match status" value="1"/>
</dbReference>
<dbReference type="InterPro" id="IPR035587">
    <property type="entry name" value="DUS-like_FMN-bd"/>
</dbReference>
<dbReference type="InterPro" id="IPR013785">
    <property type="entry name" value="Aldolase_TIM"/>
</dbReference>
<accession>X1P479</accession>
<dbReference type="SUPFAM" id="SSF51395">
    <property type="entry name" value="FMN-linked oxidoreductases"/>
    <property type="match status" value="1"/>
</dbReference>
<evidence type="ECO:0000256" key="3">
    <source>
        <dbReference type="ARBA" id="ARBA00022643"/>
    </source>
</evidence>
<dbReference type="Gene3D" id="3.20.20.70">
    <property type="entry name" value="Aldolase class I"/>
    <property type="match status" value="1"/>
</dbReference>
<keyword evidence="4" id="KW-0560">Oxidoreductase</keyword>
<sequence length="79" mass="8850">PNGKTWEMAKQIKSKINIPVISVGEINEIEDIEKIKNENISDYIAVGRALVADPDFIGKYLGEVKGEIRPCIELVQRVI</sequence>
<feature type="domain" description="DUS-like FMN-binding" evidence="5">
    <location>
        <begin position="5"/>
        <end position="63"/>
    </location>
</feature>